<dbReference type="KEGG" id="eec:EcWSU1_00860"/>
<evidence type="ECO:0000259" key="6">
    <source>
        <dbReference type="Pfam" id="PF18089"/>
    </source>
</evidence>
<evidence type="ECO:0000313" key="7">
    <source>
        <dbReference type="EMBL" id="AEW72300.1"/>
    </source>
</evidence>
<keyword evidence="3" id="KW-0378">Hydrolase</keyword>
<gene>
    <name evidence="7" type="ORF">EcWSU1_00860</name>
</gene>
<dbReference type="GO" id="GO:0016787">
    <property type="term" value="F:hydrolase activity"/>
    <property type="evidence" value="ECO:0007669"/>
    <property type="project" value="UniProtKB-KW"/>
</dbReference>
<evidence type="ECO:0000256" key="2">
    <source>
        <dbReference type="ARBA" id="ARBA00022723"/>
    </source>
</evidence>
<organism evidence="7 8">
    <name type="scientific">Enterobacter ludwigii</name>
    <dbReference type="NCBI Taxonomy" id="299767"/>
    <lineage>
        <taxon>Bacteria</taxon>
        <taxon>Pseudomonadati</taxon>
        <taxon>Pseudomonadota</taxon>
        <taxon>Gammaproteobacteria</taxon>
        <taxon>Enterobacterales</taxon>
        <taxon>Enterobacteriaceae</taxon>
        <taxon>Enterobacter</taxon>
        <taxon>Enterobacter cloacae complex</taxon>
    </lineage>
</organism>
<comment type="similarity">
    <text evidence="5">Belongs to the DAPG/phloretin hydrolase family.</text>
</comment>
<sequence length="236" mass="26864">MLMEKKMRQHDIARPWLDYSALLDPSPMPLETGIKRLDDGSLLVAVRTDLHGCKGRMINWWFTFFETTQHIKWWHPVDHVEHRGWDANWKRGESFYGASIHAVESLAEIPPIPARLKFHHPASVFGEMTVDKAMADGSVSAIIAARIGFGEKTELDSQGDPLDGQMLHVVRDTPFGCVLRSRFILGMSNDDHAEPADDVGLALMRHCYTEFTFLSRFLPSLYYGEKANDEKIALPW</sequence>
<dbReference type="InterPro" id="IPR041526">
    <property type="entry name" value="DAPG_hydrolase"/>
</dbReference>
<evidence type="ECO:0000256" key="3">
    <source>
        <dbReference type="ARBA" id="ARBA00022801"/>
    </source>
</evidence>
<evidence type="ECO:0000256" key="5">
    <source>
        <dbReference type="ARBA" id="ARBA00023459"/>
    </source>
</evidence>
<dbReference type="GO" id="GO:0046872">
    <property type="term" value="F:metal ion binding"/>
    <property type="evidence" value="ECO:0007669"/>
    <property type="project" value="UniProtKB-KW"/>
</dbReference>
<feature type="domain" description="DAPG hydrolase PhiG" evidence="6">
    <location>
        <begin position="17"/>
        <end position="223"/>
    </location>
</feature>
<proteinExistence type="inferred from homology"/>
<dbReference type="Pfam" id="PF18089">
    <property type="entry name" value="DAPG_hydrolase"/>
    <property type="match status" value="1"/>
</dbReference>
<evidence type="ECO:0000256" key="1">
    <source>
        <dbReference type="ARBA" id="ARBA00001947"/>
    </source>
</evidence>
<keyword evidence="2" id="KW-0479">Metal-binding</keyword>
<evidence type="ECO:0000256" key="4">
    <source>
        <dbReference type="ARBA" id="ARBA00022833"/>
    </source>
</evidence>
<protein>
    <recommendedName>
        <fullName evidence="6">DAPG hydrolase PhiG domain-containing protein</fullName>
    </recommendedName>
</protein>
<dbReference type="HOGENOM" id="CLU_055313_2_0_6"/>
<name>G8LP40_9ENTR</name>
<dbReference type="eggNOG" id="ENOG502Z8Q4">
    <property type="taxonomic scope" value="Bacteria"/>
</dbReference>
<dbReference type="Proteomes" id="UP000007838">
    <property type="component" value="Chromosome"/>
</dbReference>
<reference evidence="7 8" key="1">
    <citation type="journal article" date="2011" name="Stand. Genomic Sci.">
        <title>Complete genome of the onion pathogen Enterobacter cloacae EcWSU1.</title>
        <authorList>
            <person name="Humann J.L."/>
            <person name="Wildung M."/>
            <person name="Cheng C.H."/>
            <person name="Lee T."/>
            <person name="Stewart J.E."/>
            <person name="Drew J.C."/>
            <person name="Triplett E.W."/>
            <person name="Main D."/>
            <person name="Schroeder B.K."/>
        </authorList>
    </citation>
    <scope>NUCLEOTIDE SEQUENCE [LARGE SCALE GENOMIC DNA]</scope>
    <source>
        <strain evidence="7 8">EcWSU1</strain>
    </source>
</reference>
<comment type="cofactor">
    <cofactor evidence="1">
        <name>Zn(2+)</name>
        <dbReference type="ChEBI" id="CHEBI:29105"/>
    </cofactor>
</comment>
<keyword evidence="4" id="KW-0862">Zinc</keyword>
<dbReference type="AlphaFoldDB" id="G8LP40"/>
<accession>G8LP40</accession>
<evidence type="ECO:0000313" key="8">
    <source>
        <dbReference type="Proteomes" id="UP000007838"/>
    </source>
</evidence>
<dbReference type="EMBL" id="CP002886">
    <property type="protein sequence ID" value="AEW72300.1"/>
    <property type="molecule type" value="Genomic_DNA"/>
</dbReference>